<gene>
    <name evidence="1" type="ORF">MEDL_29952</name>
</gene>
<keyword evidence="2" id="KW-1185">Reference proteome</keyword>
<dbReference type="EMBL" id="CAJPWZ010001473">
    <property type="protein sequence ID" value="CAG2216177.1"/>
    <property type="molecule type" value="Genomic_DNA"/>
</dbReference>
<dbReference type="Proteomes" id="UP000683360">
    <property type="component" value="Unassembled WGS sequence"/>
</dbReference>
<sequence>MSEPLPTAAFCKIEHSVKRIMNNQIQNELNLFLQNEQMEKLDSDFDSMLAKEVQLFFEQSKEVWRLLLNYKVPSIFHQFSTTFILLGPHDFFFVLPVCILSFTSLISTNRVGRMLNPPKESDKIDEFNLKPFKFLSEWYDEMLLRRFSEKEMYCRLESEYIKPFKQKIKHVFCNIIQQQIKADNVFIMNVTNDIRSYKEIRKVYLPFGEKAKVMMGSYYLSVWSIFQKIQLRQ</sequence>
<evidence type="ECO:0000313" key="1">
    <source>
        <dbReference type="EMBL" id="CAG2216177.1"/>
    </source>
</evidence>
<reference evidence="1" key="1">
    <citation type="submission" date="2021-03" db="EMBL/GenBank/DDBJ databases">
        <authorList>
            <person name="Bekaert M."/>
        </authorList>
    </citation>
    <scope>NUCLEOTIDE SEQUENCE</scope>
</reference>
<proteinExistence type="predicted"/>
<name>A0A8S3SCG4_MYTED</name>
<accession>A0A8S3SCG4</accession>
<protein>
    <submittedName>
        <fullName evidence="1">Uncharacterized protein</fullName>
    </submittedName>
</protein>
<evidence type="ECO:0000313" key="2">
    <source>
        <dbReference type="Proteomes" id="UP000683360"/>
    </source>
</evidence>
<comment type="caution">
    <text evidence="1">The sequence shown here is derived from an EMBL/GenBank/DDBJ whole genome shotgun (WGS) entry which is preliminary data.</text>
</comment>
<dbReference type="AlphaFoldDB" id="A0A8S3SCG4"/>
<organism evidence="1 2">
    <name type="scientific">Mytilus edulis</name>
    <name type="common">Blue mussel</name>
    <dbReference type="NCBI Taxonomy" id="6550"/>
    <lineage>
        <taxon>Eukaryota</taxon>
        <taxon>Metazoa</taxon>
        <taxon>Spiralia</taxon>
        <taxon>Lophotrochozoa</taxon>
        <taxon>Mollusca</taxon>
        <taxon>Bivalvia</taxon>
        <taxon>Autobranchia</taxon>
        <taxon>Pteriomorphia</taxon>
        <taxon>Mytilida</taxon>
        <taxon>Mytiloidea</taxon>
        <taxon>Mytilidae</taxon>
        <taxon>Mytilinae</taxon>
        <taxon>Mytilus</taxon>
    </lineage>
</organism>